<sequence>MKAVLAGRTGTPTDEMAEGDQVTRTSATELVQNLDISSLDGDTAKVLLNKILTSLEDVAKMRSSTTTTEEQNRPKPGSSSPPEEVRRASEILLGMKGVDQSSAATCQGTEDVENQNQTGKNETNGT</sequence>
<accession>A0A8J9VLL7</accession>
<proteinExistence type="predicted"/>
<dbReference type="Proteomes" id="UP000838412">
    <property type="component" value="Chromosome 11"/>
</dbReference>
<gene>
    <name evidence="2" type="primary">Hypp5970</name>
    <name evidence="2" type="ORF">BLAG_LOCUS4295</name>
</gene>
<dbReference type="AlphaFoldDB" id="A0A8J9VLL7"/>
<evidence type="ECO:0000313" key="2">
    <source>
        <dbReference type="EMBL" id="CAH1240300.1"/>
    </source>
</evidence>
<evidence type="ECO:0000256" key="1">
    <source>
        <dbReference type="SAM" id="MobiDB-lite"/>
    </source>
</evidence>
<keyword evidence="3" id="KW-1185">Reference proteome</keyword>
<evidence type="ECO:0000313" key="3">
    <source>
        <dbReference type="Proteomes" id="UP000838412"/>
    </source>
</evidence>
<reference evidence="2" key="1">
    <citation type="submission" date="2022-01" db="EMBL/GenBank/DDBJ databases">
        <authorList>
            <person name="Braso-Vives M."/>
        </authorList>
    </citation>
    <scope>NUCLEOTIDE SEQUENCE</scope>
</reference>
<organism evidence="2 3">
    <name type="scientific">Branchiostoma lanceolatum</name>
    <name type="common">Common lancelet</name>
    <name type="synonym">Amphioxus lanceolatum</name>
    <dbReference type="NCBI Taxonomy" id="7740"/>
    <lineage>
        <taxon>Eukaryota</taxon>
        <taxon>Metazoa</taxon>
        <taxon>Chordata</taxon>
        <taxon>Cephalochordata</taxon>
        <taxon>Leptocardii</taxon>
        <taxon>Amphioxiformes</taxon>
        <taxon>Branchiostomatidae</taxon>
        <taxon>Branchiostoma</taxon>
    </lineage>
</organism>
<protein>
    <submittedName>
        <fullName evidence="2">Hypp5970 protein</fullName>
    </submittedName>
</protein>
<feature type="region of interest" description="Disordered" evidence="1">
    <location>
        <begin position="56"/>
        <end position="126"/>
    </location>
</feature>
<feature type="compositionally biased region" description="Polar residues" evidence="1">
    <location>
        <begin position="99"/>
        <end position="126"/>
    </location>
</feature>
<name>A0A8J9VLL7_BRALA</name>
<feature type="region of interest" description="Disordered" evidence="1">
    <location>
        <begin position="1"/>
        <end position="22"/>
    </location>
</feature>
<dbReference type="EMBL" id="OV696696">
    <property type="protein sequence ID" value="CAH1240300.1"/>
    <property type="molecule type" value="Genomic_DNA"/>
</dbReference>